<evidence type="ECO:0000256" key="11">
    <source>
        <dbReference type="ARBA" id="ARBA00022989"/>
    </source>
</evidence>
<dbReference type="GO" id="GO:0008270">
    <property type="term" value="F:zinc ion binding"/>
    <property type="evidence" value="ECO:0007669"/>
    <property type="project" value="UniProtKB-KW"/>
</dbReference>
<dbReference type="GO" id="GO:0006334">
    <property type="term" value="P:nucleosome assembly"/>
    <property type="evidence" value="ECO:0007669"/>
    <property type="project" value="InterPro"/>
</dbReference>
<dbReference type="CDD" id="cd00073">
    <property type="entry name" value="H15"/>
    <property type="match status" value="1"/>
</dbReference>
<dbReference type="SMART" id="SM00526">
    <property type="entry name" value="H15"/>
    <property type="match status" value="1"/>
</dbReference>
<dbReference type="GO" id="GO:0016567">
    <property type="term" value="P:protein ubiquitination"/>
    <property type="evidence" value="ECO:0007669"/>
    <property type="project" value="TreeGrafter"/>
</dbReference>
<keyword evidence="20" id="KW-1185">Reference proteome</keyword>
<evidence type="ECO:0000256" key="9">
    <source>
        <dbReference type="ARBA" id="ARBA00022786"/>
    </source>
</evidence>
<dbReference type="Gene3D" id="3.30.40.10">
    <property type="entry name" value="Zinc/RING finger domain, C3HC4 (zinc finger)"/>
    <property type="match status" value="1"/>
</dbReference>
<feature type="compositionally biased region" description="Basic and acidic residues" evidence="15">
    <location>
        <begin position="86"/>
        <end position="117"/>
    </location>
</feature>
<feature type="transmembrane region" description="Helical" evidence="16">
    <location>
        <begin position="311"/>
        <end position="335"/>
    </location>
</feature>
<feature type="region of interest" description="Disordered" evidence="15">
    <location>
        <begin position="69"/>
        <end position="222"/>
    </location>
</feature>
<evidence type="ECO:0000256" key="10">
    <source>
        <dbReference type="ARBA" id="ARBA00022833"/>
    </source>
</evidence>
<feature type="domain" description="RING-CH-type" evidence="17">
    <location>
        <begin position="224"/>
        <end position="284"/>
    </location>
</feature>
<evidence type="ECO:0000256" key="16">
    <source>
        <dbReference type="SAM" id="Phobius"/>
    </source>
</evidence>
<dbReference type="PANTHER" id="PTHR46065">
    <property type="entry name" value="E3 UBIQUITIN-PROTEIN LIGASE MARCH 2/3 FAMILY MEMBER"/>
    <property type="match status" value="1"/>
</dbReference>
<organism evidence="19 20">
    <name type="scientific">Acropora cervicornis</name>
    <name type="common">Staghorn coral</name>
    <dbReference type="NCBI Taxonomy" id="6130"/>
    <lineage>
        <taxon>Eukaryota</taxon>
        <taxon>Metazoa</taxon>
        <taxon>Cnidaria</taxon>
        <taxon>Anthozoa</taxon>
        <taxon>Hexacorallia</taxon>
        <taxon>Scleractinia</taxon>
        <taxon>Astrocoeniina</taxon>
        <taxon>Acroporidae</taxon>
        <taxon>Acropora</taxon>
    </lineage>
</organism>
<feature type="domain" description="H15" evidence="18">
    <location>
        <begin position="15"/>
        <end position="88"/>
    </location>
</feature>
<dbReference type="InterPro" id="IPR005818">
    <property type="entry name" value="Histone_H1/H5_H15"/>
</dbReference>
<evidence type="ECO:0000256" key="13">
    <source>
        <dbReference type="ARBA" id="ARBA00023136"/>
    </source>
</evidence>
<dbReference type="PRINTS" id="PR00624">
    <property type="entry name" value="HISTONEH5"/>
</dbReference>
<evidence type="ECO:0000256" key="5">
    <source>
        <dbReference type="ARBA" id="ARBA00022679"/>
    </source>
</evidence>
<keyword evidence="13 16" id="KW-0472">Membrane</keyword>
<feature type="transmembrane region" description="Helical" evidence="16">
    <location>
        <begin position="341"/>
        <end position="363"/>
    </location>
</feature>
<dbReference type="GO" id="GO:0030527">
    <property type="term" value="F:structural constituent of chromatin"/>
    <property type="evidence" value="ECO:0007669"/>
    <property type="project" value="InterPro"/>
</dbReference>
<dbReference type="InterPro" id="IPR005819">
    <property type="entry name" value="H1/H5"/>
</dbReference>
<evidence type="ECO:0000256" key="14">
    <source>
        <dbReference type="ARBA" id="ARBA00023242"/>
    </source>
</evidence>
<protein>
    <submittedName>
        <fullName evidence="19">E3 ubiquitin-protein ligase MARCHF3</fullName>
    </submittedName>
</protein>
<dbReference type="GO" id="GO:0016020">
    <property type="term" value="C:membrane"/>
    <property type="evidence" value="ECO:0007669"/>
    <property type="project" value="UniProtKB-SubCell"/>
</dbReference>
<evidence type="ECO:0000256" key="6">
    <source>
        <dbReference type="ARBA" id="ARBA00022692"/>
    </source>
</evidence>
<keyword evidence="5" id="KW-0808">Transferase</keyword>
<feature type="compositionally biased region" description="Basic residues" evidence="15">
    <location>
        <begin position="132"/>
        <end position="141"/>
    </location>
</feature>
<dbReference type="GO" id="GO:0004842">
    <property type="term" value="F:ubiquitin-protein transferase activity"/>
    <property type="evidence" value="ECO:0007669"/>
    <property type="project" value="TreeGrafter"/>
</dbReference>
<dbReference type="Proteomes" id="UP001249851">
    <property type="component" value="Unassembled WGS sequence"/>
</dbReference>
<keyword evidence="8" id="KW-0863">Zinc-finger</keyword>
<dbReference type="InterPro" id="IPR036390">
    <property type="entry name" value="WH_DNA-bd_sf"/>
</dbReference>
<dbReference type="FunFam" id="1.10.10.10:FF:000140">
    <property type="entry name" value="Histone H1.0"/>
    <property type="match status" value="1"/>
</dbReference>
<dbReference type="GO" id="GO:0000786">
    <property type="term" value="C:nucleosome"/>
    <property type="evidence" value="ECO:0007669"/>
    <property type="project" value="InterPro"/>
</dbReference>
<dbReference type="Pfam" id="PF00538">
    <property type="entry name" value="Linker_histone"/>
    <property type="match status" value="1"/>
</dbReference>
<evidence type="ECO:0000256" key="12">
    <source>
        <dbReference type="ARBA" id="ARBA00023125"/>
    </source>
</evidence>
<evidence type="ECO:0000256" key="8">
    <source>
        <dbReference type="ARBA" id="ARBA00022771"/>
    </source>
</evidence>
<evidence type="ECO:0000256" key="4">
    <source>
        <dbReference type="ARBA" id="ARBA00022454"/>
    </source>
</evidence>
<comment type="subcellular location">
    <subcellularLocation>
        <location evidence="3">Chromosome</location>
    </subcellularLocation>
    <subcellularLocation>
        <location evidence="2">Membrane</location>
        <topology evidence="2">Multi-pass membrane protein</topology>
    </subcellularLocation>
    <subcellularLocation>
        <location evidence="1">Nucleus</location>
    </subcellularLocation>
</comment>
<dbReference type="GO" id="GO:0005634">
    <property type="term" value="C:nucleus"/>
    <property type="evidence" value="ECO:0007669"/>
    <property type="project" value="UniProtKB-SubCell"/>
</dbReference>
<accession>A0AAD9QLA7</accession>
<keyword evidence="10" id="KW-0862">Zinc</keyword>
<keyword evidence="14" id="KW-0539">Nucleus</keyword>
<sequence length="408" mass="45790">MAEVDAAALAKGKAKHPKYSEMVEEAIKFLNEKGGSSRQAIAKYIKRNHPVGENADRQIKLALVKGVNKGQLAQTKGAGASGSFKISKERKEEEKREEKKRLKDEKKALKKAEKAAKENVSSVSDNDDKTGKNAKKSKRKITKEETDSKKTKKSSKSKTTKGTKDSTKAKNKDSSTKKSKATKKESDSEIAKENRPKKQLVKSSSNKKSSPGKKSKPVDVLSHSSDDLLNTCRICRDETVRESLVSPCYCSGTLAKCHVPCLEEWLSKANKSTCEICGYKYLTTRIPKSFNEWLTRGQGHRERRYLCGDMVCFLILCPLVIASSYLCAQGAWYYFLMTDRWTGTGLVSLSVFLWCIFGFWLVVTIRFHHKCWLDWKERNQVVKLAKTELFQGGELENTETLSGTETAV</sequence>
<dbReference type="EMBL" id="JARQWQ010000027">
    <property type="protein sequence ID" value="KAK2563050.1"/>
    <property type="molecule type" value="Genomic_DNA"/>
</dbReference>
<keyword evidence="9" id="KW-0833">Ubl conjugation pathway</keyword>
<evidence type="ECO:0000256" key="1">
    <source>
        <dbReference type="ARBA" id="ARBA00004123"/>
    </source>
</evidence>
<dbReference type="SMART" id="SM00744">
    <property type="entry name" value="RINGv"/>
    <property type="match status" value="1"/>
</dbReference>
<keyword evidence="11 16" id="KW-1133">Transmembrane helix</keyword>
<gene>
    <name evidence="19" type="ORF">P5673_014061</name>
</gene>
<dbReference type="PANTHER" id="PTHR46065:SF3">
    <property type="entry name" value="FI20425P1"/>
    <property type="match status" value="1"/>
</dbReference>
<evidence type="ECO:0000259" key="18">
    <source>
        <dbReference type="PROSITE" id="PS51504"/>
    </source>
</evidence>
<keyword evidence="7" id="KW-0479">Metal-binding</keyword>
<evidence type="ECO:0000256" key="3">
    <source>
        <dbReference type="ARBA" id="ARBA00004286"/>
    </source>
</evidence>
<dbReference type="AlphaFoldDB" id="A0AAD9QLA7"/>
<dbReference type="Gene3D" id="1.10.10.10">
    <property type="entry name" value="Winged helix-like DNA-binding domain superfamily/Winged helix DNA-binding domain"/>
    <property type="match status" value="1"/>
</dbReference>
<keyword evidence="12" id="KW-0238">DNA-binding</keyword>
<dbReference type="PROSITE" id="PS51292">
    <property type="entry name" value="ZF_RING_CH"/>
    <property type="match status" value="1"/>
</dbReference>
<dbReference type="InterPro" id="IPR011016">
    <property type="entry name" value="Znf_RING-CH"/>
</dbReference>
<dbReference type="InterPro" id="IPR036388">
    <property type="entry name" value="WH-like_DNA-bd_sf"/>
</dbReference>
<dbReference type="Pfam" id="PF12906">
    <property type="entry name" value="RINGv"/>
    <property type="match status" value="1"/>
</dbReference>
<evidence type="ECO:0000256" key="15">
    <source>
        <dbReference type="SAM" id="MobiDB-lite"/>
    </source>
</evidence>
<comment type="caution">
    <text evidence="19">The sequence shown here is derived from an EMBL/GenBank/DDBJ whole genome shotgun (WGS) entry which is preliminary data.</text>
</comment>
<keyword evidence="4" id="KW-0158">Chromosome</keyword>
<evidence type="ECO:0000259" key="17">
    <source>
        <dbReference type="PROSITE" id="PS51292"/>
    </source>
</evidence>
<dbReference type="SUPFAM" id="SSF57850">
    <property type="entry name" value="RING/U-box"/>
    <property type="match status" value="1"/>
</dbReference>
<proteinExistence type="predicted"/>
<reference evidence="19" key="1">
    <citation type="journal article" date="2023" name="G3 (Bethesda)">
        <title>Whole genome assembly and annotation of the endangered Caribbean coral Acropora cervicornis.</title>
        <authorList>
            <person name="Selwyn J.D."/>
            <person name="Vollmer S.V."/>
        </authorList>
    </citation>
    <scope>NUCLEOTIDE SEQUENCE</scope>
    <source>
        <strain evidence="19">K2</strain>
    </source>
</reference>
<dbReference type="InterPro" id="IPR013083">
    <property type="entry name" value="Znf_RING/FYVE/PHD"/>
</dbReference>
<feature type="compositionally biased region" description="Basic and acidic residues" evidence="15">
    <location>
        <begin position="162"/>
        <end position="196"/>
    </location>
</feature>
<evidence type="ECO:0000256" key="7">
    <source>
        <dbReference type="ARBA" id="ARBA00022723"/>
    </source>
</evidence>
<dbReference type="PROSITE" id="PS51504">
    <property type="entry name" value="H15"/>
    <property type="match status" value="1"/>
</dbReference>
<feature type="compositionally biased region" description="Basic residues" evidence="15">
    <location>
        <begin position="150"/>
        <end position="161"/>
    </location>
</feature>
<evidence type="ECO:0000256" key="2">
    <source>
        <dbReference type="ARBA" id="ARBA00004141"/>
    </source>
</evidence>
<reference evidence="19" key="2">
    <citation type="journal article" date="2023" name="Science">
        <title>Genomic signatures of disease resistance in endangered staghorn corals.</title>
        <authorList>
            <person name="Vollmer S.V."/>
            <person name="Selwyn J.D."/>
            <person name="Despard B.A."/>
            <person name="Roesel C.L."/>
        </authorList>
    </citation>
    <scope>NUCLEOTIDE SEQUENCE</scope>
    <source>
        <strain evidence="19">K2</strain>
    </source>
</reference>
<dbReference type="SUPFAM" id="SSF46785">
    <property type="entry name" value="Winged helix' DNA-binding domain"/>
    <property type="match status" value="1"/>
</dbReference>
<keyword evidence="6 16" id="KW-0812">Transmembrane</keyword>
<evidence type="ECO:0000313" key="20">
    <source>
        <dbReference type="Proteomes" id="UP001249851"/>
    </source>
</evidence>
<evidence type="ECO:0000313" key="19">
    <source>
        <dbReference type="EMBL" id="KAK2563050.1"/>
    </source>
</evidence>
<dbReference type="GO" id="GO:0003677">
    <property type="term" value="F:DNA binding"/>
    <property type="evidence" value="ECO:0007669"/>
    <property type="project" value="UniProtKB-KW"/>
</dbReference>
<name>A0AAD9QLA7_ACRCE</name>